<keyword evidence="3 10" id="KW-0963">Cytoplasm</keyword>
<dbReference type="Gene3D" id="1.10.10.350">
    <property type="match status" value="1"/>
</dbReference>
<dbReference type="InterPro" id="IPR014729">
    <property type="entry name" value="Rossmann-like_a/b/a_fold"/>
</dbReference>
<evidence type="ECO:0000256" key="2">
    <source>
        <dbReference type="ARBA" id="ARBA00005594"/>
    </source>
</evidence>
<evidence type="ECO:0000256" key="5">
    <source>
        <dbReference type="ARBA" id="ARBA00022741"/>
    </source>
</evidence>
<evidence type="ECO:0000256" key="1">
    <source>
        <dbReference type="ARBA" id="ARBA00004496"/>
    </source>
</evidence>
<dbReference type="EC" id="6.1.1.6" evidence="10"/>
<proteinExistence type="inferred from homology"/>
<dbReference type="InterPro" id="IPR020751">
    <property type="entry name" value="aa-tRNA-synth_I_codon-bd_sub2"/>
</dbReference>
<evidence type="ECO:0000256" key="10">
    <source>
        <dbReference type="HAMAP-Rule" id="MF_00177"/>
    </source>
</evidence>
<evidence type="ECO:0000256" key="8">
    <source>
        <dbReference type="ARBA" id="ARBA00023146"/>
    </source>
</evidence>
<dbReference type="Gene3D" id="3.40.50.620">
    <property type="entry name" value="HUPs"/>
    <property type="match status" value="2"/>
</dbReference>
<evidence type="ECO:0000256" key="7">
    <source>
        <dbReference type="ARBA" id="ARBA00022917"/>
    </source>
</evidence>
<comment type="subcellular location">
    <subcellularLocation>
        <location evidence="1 10">Cytoplasm</location>
    </subcellularLocation>
</comment>
<dbReference type="GO" id="GO:0016874">
    <property type="term" value="F:ligase activity"/>
    <property type="evidence" value="ECO:0007669"/>
    <property type="project" value="UniProtKB-KW"/>
</dbReference>
<dbReference type="EMBL" id="CP112932">
    <property type="protein sequence ID" value="WPY00426.1"/>
    <property type="molecule type" value="Genomic_DNA"/>
</dbReference>
<dbReference type="Proteomes" id="UP001326613">
    <property type="component" value="Chromosome"/>
</dbReference>
<feature type="short sequence motif" description="'HIGH' region" evidence="10">
    <location>
        <begin position="44"/>
        <end position="52"/>
    </location>
</feature>
<dbReference type="Pfam" id="PF01921">
    <property type="entry name" value="tRNA-synt_1f"/>
    <property type="match status" value="1"/>
</dbReference>
<keyword evidence="4 10" id="KW-0436">Ligase</keyword>
<dbReference type="PANTHER" id="PTHR37940:SF1">
    <property type="entry name" value="LYSINE--TRNA LIGASE"/>
    <property type="match status" value="1"/>
</dbReference>
<dbReference type="RefSeq" id="WP_323738494.1">
    <property type="nucleotide sequence ID" value="NZ_CP112932.1"/>
</dbReference>
<dbReference type="SUPFAM" id="SSF52374">
    <property type="entry name" value="Nucleotidylyl transferase"/>
    <property type="match status" value="1"/>
</dbReference>
<dbReference type="InterPro" id="IPR002904">
    <property type="entry name" value="Lys-tRNA-ligase"/>
</dbReference>
<evidence type="ECO:0000256" key="4">
    <source>
        <dbReference type="ARBA" id="ARBA00022598"/>
    </source>
</evidence>
<organism evidence="11 12">
    <name type="scientific">Candidatus Trichorickettsia mobilis</name>
    <dbReference type="NCBI Taxonomy" id="1346319"/>
    <lineage>
        <taxon>Bacteria</taxon>
        <taxon>Pseudomonadati</taxon>
        <taxon>Pseudomonadota</taxon>
        <taxon>Alphaproteobacteria</taxon>
        <taxon>Rickettsiales</taxon>
        <taxon>Rickettsiaceae</taxon>
        <taxon>Rickettsieae</taxon>
        <taxon>Candidatus Trichorickettsia</taxon>
    </lineage>
</organism>
<dbReference type="InterPro" id="IPR001412">
    <property type="entry name" value="aa-tRNA-synth_I_CS"/>
</dbReference>
<dbReference type="HAMAP" id="MF_00177">
    <property type="entry name" value="Lys_tRNA_synth_class1"/>
    <property type="match status" value="1"/>
</dbReference>
<feature type="short sequence motif" description="'KMSKS' region" evidence="10">
    <location>
        <begin position="290"/>
        <end position="294"/>
    </location>
</feature>
<dbReference type="SUPFAM" id="SSF48163">
    <property type="entry name" value="An anticodon-binding domain of class I aminoacyl-tRNA synthetases"/>
    <property type="match status" value="1"/>
</dbReference>
<protein>
    <recommendedName>
        <fullName evidence="10">Lysine--tRNA ligase</fullName>
        <ecNumber evidence="10">6.1.1.6</ecNumber>
    </recommendedName>
    <alternativeName>
        <fullName evidence="10">Lysyl-tRNA synthetase</fullName>
        <shortName evidence="10">LysRS</shortName>
    </alternativeName>
</protein>
<dbReference type="InterPro" id="IPR008925">
    <property type="entry name" value="aa_tRNA-synth_I_cd-bd_sf"/>
</dbReference>
<evidence type="ECO:0000256" key="9">
    <source>
        <dbReference type="ARBA" id="ARBA00048573"/>
    </source>
</evidence>
<evidence type="ECO:0000256" key="6">
    <source>
        <dbReference type="ARBA" id="ARBA00022840"/>
    </source>
</evidence>
<reference evidence="11 12" key="1">
    <citation type="submission" date="2022-10" db="EMBL/GenBank/DDBJ databases">
        <title>Host association and intracellularity evolved multiple times independently in the Rickettsiales.</title>
        <authorList>
            <person name="Castelli M."/>
            <person name="Nardi T."/>
            <person name="Gammuto L."/>
            <person name="Bellinzona G."/>
            <person name="Sabaneyeva E."/>
            <person name="Potekhin A."/>
            <person name="Serra V."/>
            <person name="Petroni G."/>
            <person name="Sassera D."/>
        </authorList>
    </citation>
    <scope>NUCLEOTIDE SEQUENCE [LARGE SCALE GENOMIC DNA]</scope>
    <source>
        <strain evidence="11 12">Kr 154-4</strain>
    </source>
</reference>
<gene>
    <name evidence="10" type="primary">lysS</name>
    <name evidence="11" type="ORF">Trichorick_00300</name>
</gene>
<keyword evidence="5 10" id="KW-0547">Nucleotide-binding</keyword>
<keyword evidence="6 10" id="KW-0067">ATP-binding</keyword>
<name>A0ABZ0URI1_9RICK</name>
<keyword evidence="7 10" id="KW-0648">Protein biosynthesis</keyword>
<dbReference type="NCBIfam" id="NF001968">
    <property type="entry name" value="PRK00750.1-2"/>
    <property type="match status" value="1"/>
</dbReference>
<keyword evidence="8 10" id="KW-0030">Aminoacyl-tRNA synthetase</keyword>
<sequence length="524" mass="59986">MSKAPTITNHPNAWPFIEAQRILDHIGNKVPKKGYVLFETGYGPSGLPHIGTFGEVARTTMVRAAFKQLSEIPTRLFCFSDDLDGLRKVPSNIPNPEMLALHLGKPLTSIPDPFNESLSYGHYMNAKLRSFLDRFGFEYEFFSSTECYKSGMFDQMMIKVMEKYDQIMELMLPTFREERKSTYSPFMPICPDTGIVLQVPIEKVDLSAKTIAYKNADGKFVETLVTGGHCKLQWKPDFGMRWAALAVDYEMYGKDHMPNAELYSEICTILDGVAPVQFFYELFLNETGSKISKSKGNSITVDEWLTYAPIESMALFMYQSPSRAKRLHFDVIPKTVDEYLTFNRKYHQESDRLKQLENPVHHIHQGKVPQIETFGISFTLLLNLASVCNPDHKSVLWGFISKYAKEANPESAPYLDHLANFAVHYYNDFIKANKIYLTPTPEHQVILKEILKVLADLQSSVEAEQIQEKIYAIGTNAGYQNLRDYFKELYQILLGQTEGPRLGSFIKLFGIEQTKQLIQDRMKQ</sequence>
<comment type="catalytic activity">
    <reaction evidence="9 10">
        <text>tRNA(Lys) + L-lysine + ATP = L-lysyl-tRNA(Lys) + AMP + diphosphate</text>
        <dbReference type="Rhea" id="RHEA:20792"/>
        <dbReference type="Rhea" id="RHEA-COMP:9696"/>
        <dbReference type="Rhea" id="RHEA-COMP:9697"/>
        <dbReference type="ChEBI" id="CHEBI:30616"/>
        <dbReference type="ChEBI" id="CHEBI:32551"/>
        <dbReference type="ChEBI" id="CHEBI:33019"/>
        <dbReference type="ChEBI" id="CHEBI:78442"/>
        <dbReference type="ChEBI" id="CHEBI:78529"/>
        <dbReference type="ChEBI" id="CHEBI:456215"/>
        <dbReference type="EC" id="6.1.1.6"/>
    </reaction>
</comment>
<feature type="binding site" evidence="10">
    <location>
        <position position="293"/>
    </location>
    <ligand>
        <name>ATP</name>
        <dbReference type="ChEBI" id="CHEBI:30616"/>
    </ligand>
</feature>
<comment type="similarity">
    <text evidence="2 10">Belongs to the class-I aminoacyl-tRNA synthetase family.</text>
</comment>
<evidence type="ECO:0000256" key="3">
    <source>
        <dbReference type="ARBA" id="ARBA00022490"/>
    </source>
</evidence>
<accession>A0ABZ0URI1</accession>
<dbReference type="PROSITE" id="PS00178">
    <property type="entry name" value="AA_TRNA_LIGASE_I"/>
    <property type="match status" value="1"/>
</dbReference>
<evidence type="ECO:0000313" key="11">
    <source>
        <dbReference type="EMBL" id="WPY00426.1"/>
    </source>
</evidence>
<dbReference type="NCBIfam" id="TIGR00467">
    <property type="entry name" value="lysS_arch"/>
    <property type="match status" value="1"/>
</dbReference>
<dbReference type="PANTHER" id="PTHR37940">
    <property type="entry name" value="LYSINE--TRNA LIGASE"/>
    <property type="match status" value="1"/>
</dbReference>
<evidence type="ECO:0000313" key="12">
    <source>
        <dbReference type="Proteomes" id="UP001326613"/>
    </source>
</evidence>
<keyword evidence="12" id="KW-1185">Reference proteome</keyword>